<sequence length="71" mass="7986">MRKRLKADMEETIIRQRQARKAVAMPSPTRVQNFPYRLHSFIHCSSAWPDWPSSAASAAAAIAADARYARA</sequence>
<name>A0A427AGR0_ENSVE</name>
<dbReference type="EMBL" id="AMZH03002489">
    <property type="protein sequence ID" value="RRT75400.1"/>
    <property type="molecule type" value="Genomic_DNA"/>
</dbReference>
<evidence type="ECO:0000313" key="1">
    <source>
        <dbReference type="EMBL" id="RRT75400.1"/>
    </source>
</evidence>
<gene>
    <name evidence="1" type="ORF">B296_00018389</name>
</gene>
<organism evidence="1 2">
    <name type="scientific">Ensete ventricosum</name>
    <name type="common">Abyssinian banana</name>
    <name type="synonym">Musa ensete</name>
    <dbReference type="NCBI Taxonomy" id="4639"/>
    <lineage>
        <taxon>Eukaryota</taxon>
        <taxon>Viridiplantae</taxon>
        <taxon>Streptophyta</taxon>
        <taxon>Embryophyta</taxon>
        <taxon>Tracheophyta</taxon>
        <taxon>Spermatophyta</taxon>
        <taxon>Magnoliopsida</taxon>
        <taxon>Liliopsida</taxon>
        <taxon>Zingiberales</taxon>
        <taxon>Musaceae</taxon>
        <taxon>Ensete</taxon>
    </lineage>
</organism>
<comment type="caution">
    <text evidence="1">The sequence shown here is derived from an EMBL/GenBank/DDBJ whole genome shotgun (WGS) entry which is preliminary data.</text>
</comment>
<reference evidence="1 2" key="1">
    <citation type="journal article" date="2014" name="Agronomy (Basel)">
        <title>A Draft Genome Sequence for Ensete ventricosum, the Drought-Tolerant Tree Against Hunger.</title>
        <authorList>
            <person name="Harrison J."/>
            <person name="Moore K.A."/>
            <person name="Paszkiewicz K."/>
            <person name="Jones T."/>
            <person name="Grant M."/>
            <person name="Ambacheew D."/>
            <person name="Muzemil S."/>
            <person name="Studholme D.J."/>
        </authorList>
    </citation>
    <scope>NUCLEOTIDE SEQUENCE [LARGE SCALE GENOMIC DNA]</scope>
</reference>
<evidence type="ECO:0000313" key="2">
    <source>
        <dbReference type="Proteomes" id="UP000287651"/>
    </source>
</evidence>
<accession>A0A427AGR0</accession>
<dbReference type="Proteomes" id="UP000287651">
    <property type="component" value="Unassembled WGS sequence"/>
</dbReference>
<proteinExistence type="predicted"/>
<dbReference type="AlphaFoldDB" id="A0A427AGR0"/>
<protein>
    <submittedName>
        <fullName evidence="1">Uncharacterized protein</fullName>
    </submittedName>
</protein>